<dbReference type="OrthoDB" id="583539at2"/>
<dbReference type="eggNOG" id="ENOG5032UIR">
    <property type="taxonomic scope" value="Bacteria"/>
</dbReference>
<keyword evidence="2" id="KW-1185">Reference proteome</keyword>
<name>C5BSA7_TERTT</name>
<dbReference type="KEGG" id="ttu:TERTU_3725"/>
<dbReference type="EMBL" id="CP001614">
    <property type="protein sequence ID" value="ACR14573.1"/>
    <property type="molecule type" value="Genomic_DNA"/>
</dbReference>
<evidence type="ECO:0000313" key="2">
    <source>
        <dbReference type="Proteomes" id="UP000009080"/>
    </source>
</evidence>
<dbReference type="Proteomes" id="UP000009080">
    <property type="component" value="Chromosome"/>
</dbReference>
<protein>
    <submittedName>
        <fullName evidence="1">Uncharacterized protein</fullName>
    </submittedName>
</protein>
<dbReference type="STRING" id="377629.TERTU_3725"/>
<dbReference type="HOGENOM" id="CLU_1481306_0_0_6"/>
<accession>C5BSA7</accession>
<evidence type="ECO:0000313" key="1">
    <source>
        <dbReference type="EMBL" id="ACR14573.1"/>
    </source>
</evidence>
<proteinExistence type="predicted"/>
<sequence>MLTSEKLLAGANVCFDIAIPHAILQAGRDGVFSLTDLDGQNLTPEQQGKLALDTHSDADNQVRLRPLSVADLQLINRASKDNNTLMAALLVQKSLVEPKMTIAEVNRLPVGVLQFLANQVNEISGINASEEQLQQAAEEPLAQAAFILAKHFGWTPQQIGELTLGQVLFNLKMLRQANAQQS</sequence>
<organism evidence="1 2">
    <name type="scientific">Teredinibacter turnerae (strain ATCC 39867 / T7901)</name>
    <dbReference type="NCBI Taxonomy" id="377629"/>
    <lineage>
        <taxon>Bacteria</taxon>
        <taxon>Pseudomonadati</taxon>
        <taxon>Pseudomonadota</taxon>
        <taxon>Gammaproteobacteria</taxon>
        <taxon>Cellvibrionales</taxon>
        <taxon>Cellvibrionaceae</taxon>
        <taxon>Teredinibacter</taxon>
    </lineage>
</organism>
<gene>
    <name evidence="1" type="ordered locus">TERTU_3725</name>
</gene>
<dbReference type="RefSeq" id="WP_015820687.1">
    <property type="nucleotide sequence ID" value="NC_012997.1"/>
</dbReference>
<dbReference type="AlphaFoldDB" id="C5BSA7"/>
<reference evidence="1 2" key="1">
    <citation type="journal article" date="2009" name="PLoS ONE">
        <title>The complete genome of Teredinibacter turnerae T7901: an intracellular endosymbiont of marine wood-boring bivalves (shipworms).</title>
        <authorList>
            <person name="Yang J.C."/>
            <person name="Madupu R."/>
            <person name="Durkin A.S."/>
            <person name="Ekborg N.A."/>
            <person name="Pedamallu C.S."/>
            <person name="Hostetler J.B."/>
            <person name="Radune D."/>
            <person name="Toms B.S."/>
            <person name="Henrissat B."/>
            <person name="Coutinho P.M."/>
            <person name="Schwarz S."/>
            <person name="Field L."/>
            <person name="Trindade-Silva A.E."/>
            <person name="Soares C.A.G."/>
            <person name="Elshahawi S."/>
            <person name="Hanora A."/>
            <person name="Schmidt E.W."/>
            <person name="Haygood M.G."/>
            <person name="Posfai J."/>
            <person name="Benner J."/>
            <person name="Madinger C."/>
            <person name="Nove J."/>
            <person name="Anton B."/>
            <person name="Chaudhary K."/>
            <person name="Foster J."/>
            <person name="Holman A."/>
            <person name="Kumar S."/>
            <person name="Lessard P.A."/>
            <person name="Luyten Y.A."/>
            <person name="Slatko B."/>
            <person name="Wood N."/>
            <person name="Wu B."/>
            <person name="Teplitski M."/>
            <person name="Mougous J.D."/>
            <person name="Ward N."/>
            <person name="Eisen J.A."/>
            <person name="Badger J.H."/>
            <person name="Distel D.L."/>
        </authorList>
    </citation>
    <scope>NUCLEOTIDE SEQUENCE [LARGE SCALE GENOMIC DNA]</scope>
    <source>
        <strain evidence="2">ATCC 39867 / T7901</strain>
    </source>
</reference>